<feature type="signal peptide" evidence="4">
    <location>
        <begin position="1"/>
        <end position="27"/>
    </location>
</feature>
<accession>A0A6N3GI77</accession>
<keyword evidence="4" id="KW-0732">Signal</keyword>
<dbReference type="NCBIfam" id="TIGR01180">
    <property type="entry name" value="aman2_put"/>
    <property type="match status" value="1"/>
</dbReference>
<dbReference type="GO" id="GO:0005829">
    <property type="term" value="C:cytosol"/>
    <property type="evidence" value="ECO:0007669"/>
    <property type="project" value="TreeGrafter"/>
</dbReference>
<dbReference type="InterPro" id="IPR005887">
    <property type="entry name" value="GH92_a_mannosidase_put"/>
</dbReference>
<name>A0A6N3GI77_9BACT</name>
<proteinExistence type="predicted"/>
<dbReference type="GO" id="GO:0030246">
    <property type="term" value="F:carbohydrate binding"/>
    <property type="evidence" value="ECO:0007669"/>
    <property type="project" value="InterPro"/>
</dbReference>
<organism evidence="7">
    <name type="scientific">Paraprevotella clara</name>
    <dbReference type="NCBI Taxonomy" id="454154"/>
    <lineage>
        <taxon>Bacteria</taxon>
        <taxon>Pseudomonadati</taxon>
        <taxon>Bacteroidota</taxon>
        <taxon>Bacteroidia</taxon>
        <taxon>Bacteroidales</taxon>
        <taxon>Prevotellaceae</taxon>
        <taxon>Paraprevotella</taxon>
    </lineage>
</organism>
<evidence type="ECO:0000256" key="4">
    <source>
        <dbReference type="SAM" id="SignalP"/>
    </source>
</evidence>
<feature type="chain" id="PRO_5027075461" evidence="4">
    <location>
        <begin position="28"/>
        <end position="761"/>
    </location>
</feature>
<dbReference type="GO" id="GO:0005975">
    <property type="term" value="P:carbohydrate metabolic process"/>
    <property type="evidence" value="ECO:0007669"/>
    <property type="project" value="InterPro"/>
</dbReference>
<dbReference type="PANTHER" id="PTHR12143">
    <property type="entry name" value="PEPTIDE N-GLYCANASE PNGASE -RELATED"/>
    <property type="match status" value="1"/>
</dbReference>
<dbReference type="GO" id="GO:0000224">
    <property type="term" value="F:peptide-N4-(N-acetyl-beta-glucosaminyl)asparagine amidase activity"/>
    <property type="evidence" value="ECO:0007669"/>
    <property type="project" value="TreeGrafter"/>
</dbReference>
<dbReference type="FunFam" id="3.30.2080.10:FF:000001">
    <property type="entry name" value="Alpha-1,2-mannosidase subfamily"/>
    <property type="match status" value="1"/>
</dbReference>
<evidence type="ECO:0000259" key="5">
    <source>
        <dbReference type="Pfam" id="PF07971"/>
    </source>
</evidence>
<dbReference type="Gene3D" id="1.20.1610.10">
    <property type="entry name" value="alpha-1,2-mannosidases domains"/>
    <property type="match status" value="1"/>
</dbReference>
<dbReference type="Pfam" id="PF07971">
    <property type="entry name" value="Glyco_hydro_92"/>
    <property type="match status" value="1"/>
</dbReference>
<evidence type="ECO:0000256" key="3">
    <source>
        <dbReference type="ARBA" id="ARBA00022837"/>
    </source>
</evidence>
<evidence type="ECO:0000256" key="1">
    <source>
        <dbReference type="ARBA" id="ARBA00001913"/>
    </source>
</evidence>
<dbReference type="AlphaFoldDB" id="A0A6N3GI77"/>
<gene>
    <name evidence="7" type="ORF">PCLFYP37_03433</name>
</gene>
<dbReference type="InterPro" id="IPR050883">
    <property type="entry name" value="PNGase"/>
</dbReference>
<dbReference type="RefSeq" id="WP_287547076.1">
    <property type="nucleotide sequence ID" value="NZ_CACRUT010000029.1"/>
</dbReference>
<dbReference type="Pfam" id="PF17678">
    <property type="entry name" value="Glyco_hydro_92N"/>
    <property type="match status" value="1"/>
</dbReference>
<evidence type="ECO:0000313" key="7">
    <source>
        <dbReference type="EMBL" id="VYU63850.1"/>
    </source>
</evidence>
<feature type="domain" description="Glycosyl hydrolase family 92 N-terminal" evidence="6">
    <location>
        <begin position="36"/>
        <end position="238"/>
    </location>
</feature>
<dbReference type="Gene3D" id="2.70.98.10">
    <property type="match status" value="1"/>
</dbReference>
<dbReference type="InterPro" id="IPR014718">
    <property type="entry name" value="GH-type_carb-bd"/>
</dbReference>
<evidence type="ECO:0000259" key="6">
    <source>
        <dbReference type="Pfam" id="PF17678"/>
    </source>
</evidence>
<dbReference type="InterPro" id="IPR041371">
    <property type="entry name" value="GH92_N"/>
</dbReference>
<reference evidence="7" key="1">
    <citation type="submission" date="2019-11" db="EMBL/GenBank/DDBJ databases">
        <authorList>
            <person name="Feng L."/>
        </authorList>
    </citation>
    <scope>NUCLEOTIDE SEQUENCE</scope>
    <source>
        <strain evidence="7">PclaraLFYP37</strain>
    </source>
</reference>
<dbReference type="GO" id="GO:0006516">
    <property type="term" value="P:glycoprotein catabolic process"/>
    <property type="evidence" value="ECO:0007669"/>
    <property type="project" value="TreeGrafter"/>
</dbReference>
<dbReference type="EMBL" id="CACRUT010000029">
    <property type="protein sequence ID" value="VYU63850.1"/>
    <property type="molecule type" value="Genomic_DNA"/>
</dbReference>
<dbReference type="Gene3D" id="1.20.1050.60">
    <property type="entry name" value="alpha-1,2-mannosidase"/>
    <property type="match status" value="1"/>
</dbReference>
<dbReference type="InterPro" id="IPR012939">
    <property type="entry name" value="Glyco_hydro_92"/>
</dbReference>
<feature type="domain" description="Glycosyl hydrolase family 92" evidence="5">
    <location>
        <begin position="244"/>
        <end position="738"/>
    </location>
</feature>
<sequence>MTSRFLKKILCLLLFCGMCTMKQQVVAASKAEPVDYVNPYMGNISHLLVPTYPIVHLPNSMLRVYPQRGDYTSGKLHGLPVLQISHRGSFVFNLSPFQGDETDLARVMDYDYDNEVVKPYYYKVDLCDQQLHVDFAPSRQSAIYHFDYRRQNTVPYLVLNGGNGELTVDGNTVYGYQNIWNNLKVYIYMEADVTPEQSGVFRDGKWNREKRKAEGDDICVALSWSPALSSLNVRYGVSYISVEQAKKNLKREIPGFELETVAEEGRRIWNEELGKIRISGGTENDRHVFYTSLYRCLERPVCVSEDGRYFSVYDNKVHDDGGHAYYTDDWVWDSYRAAHPLRILLDAPKHTDMIRSFLRMAETDGRHCLPNFPEITGDSRRMNCNHGVSVMADAWCKGVRDFDLREAYAYAKNSVEKKTLAPWSSAAPGWLDSFYMEKGYIPALYPGEKETVPEVNSWEKRQAVAVTLGTSYDQWCLSRMAVALGLEHEAEHYLDCSYNYRNLFNPQTSFFHPKDKEGKFIEPFDYRFSGGMGARDYYGENNAWVYRWDVQHNAGDLVELMGGKEAFVRNLDATFNEWLGRPKYEFYAQLPDHTGNVGQYSMGNEPSLHIPYLYNYAGAPWKAQHRIRSLVHQWFRNDLMGMPGDEDGGGLSAFVVFSMMGFYPVTPGLPVYHIGSPFFSSIELKLSNGKTLEIIARNCSEENKYIQSAKLNGKVWTKPWFSHEDIVNGGKLEFVMGNRCNKEWGSGAEDVPPSLDLKNNE</sequence>
<keyword evidence="3" id="KW-0106">Calcium</keyword>
<dbReference type="Gene3D" id="3.30.2080.10">
    <property type="entry name" value="GH92 mannosidase domain"/>
    <property type="match status" value="1"/>
</dbReference>
<dbReference type="PANTHER" id="PTHR12143:SF43">
    <property type="entry name" value="PUTATIVE-RELATED"/>
    <property type="match status" value="1"/>
</dbReference>
<keyword evidence="7" id="KW-0378">Hydrolase</keyword>
<comment type="subunit">
    <text evidence="2">Monomer.</text>
</comment>
<dbReference type="InterPro" id="IPR008928">
    <property type="entry name" value="6-hairpin_glycosidase_sf"/>
</dbReference>
<dbReference type="SUPFAM" id="SSF48208">
    <property type="entry name" value="Six-hairpin glycosidases"/>
    <property type="match status" value="1"/>
</dbReference>
<evidence type="ECO:0000256" key="2">
    <source>
        <dbReference type="ARBA" id="ARBA00011245"/>
    </source>
</evidence>
<comment type="cofactor">
    <cofactor evidence="1">
        <name>Ca(2+)</name>
        <dbReference type="ChEBI" id="CHEBI:29108"/>
    </cofactor>
</comment>
<protein>
    <submittedName>
        <fullName evidence="7">Glycosyl hydrolase family 92</fullName>
    </submittedName>
</protein>